<dbReference type="InterPro" id="IPR001878">
    <property type="entry name" value="Znf_CCHC"/>
</dbReference>
<dbReference type="InterPro" id="IPR036875">
    <property type="entry name" value="Znf_CCHC_sf"/>
</dbReference>
<dbReference type="InterPro" id="IPR054722">
    <property type="entry name" value="PolX-like_BBD"/>
</dbReference>
<keyword evidence="1" id="KW-0479">Metal-binding</keyword>
<dbReference type="Pfam" id="PF22936">
    <property type="entry name" value="Pol_BBD"/>
    <property type="match status" value="1"/>
</dbReference>
<dbReference type="Proteomes" id="UP001151760">
    <property type="component" value="Unassembled WGS sequence"/>
</dbReference>
<reference evidence="3" key="1">
    <citation type="journal article" date="2022" name="Int. J. Mol. Sci.">
        <title>Draft Genome of Tanacetum Coccineum: Genomic Comparison of Closely Related Tanacetum-Family Plants.</title>
        <authorList>
            <person name="Yamashiro T."/>
            <person name="Shiraishi A."/>
            <person name="Nakayama K."/>
            <person name="Satake H."/>
        </authorList>
    </citation>
    <scope>NUCLEOTIDE SEQUENCE</scope>
</reference>
<protein>
    <submittedName>
        <fullName evidence="3">Retrovirus-related pol polyprotein from transposon TNT 1-94</fullName>
    </submittedName>
</protein>
<dbReference type="SMART" id="SM00343">
    <property type="entry name" value="ZnF_C2HC"/>
    <property type="match status" value="1"/>
</dbReference>
<feature type="domain" description="CCHC-type" evidence="2">
    <location>
        <begin position="164"/>
        <end position="177"/>
    </location>
</feature>
<evidence type="ECO:0000313" key="3">
    <source>
        <dbReference type="EMBL" id="GJU09532.1"/>
    </source>
</evidence>
<keyword evidence="4" id="KW-1185">Reference proteome</keyword>
<accession>A0ABQ5JAF8</accession>
<keyword evidence="1" id="KW-0862">Zinc</keyword>
<evidence type="ECO:0000313" key="4">
    <source>
        <dbReference type="Proteomes" id="UP001151760"/>
    </source>
</evidence>
<dbReference type="SUPFAM" id="SSF57756">
    <property type="entry name" value="Retrovirus zinc finger-like domains"/>
    <property type="match status" value="1"/>
</dbReference>
<gene>
    <name evidence="3" type="ORF">Tco_1131928</name>
</gene>
<dbReference type="Gene3D" id="4.10.60.10">
    <property type="entry name" value="Zinc finger, CCHC-type"/>
    <property type="match status" value="1"/>
</dbReference>
<dbReference type="PROSITE" id="PS50158">
    <property type="entry name" value="ZF_CCHC"/>
    <property type="match status" value="1"/>
</dbReference>
<name>A0ABQ5JAF8_9ASTR</name>
<dbReference type="Pfam" id="PF14223">
    <property type="entry name" value="Retrotran_gag_2"/>
    <property type="match status" value="1"/>
</dbReference>
<sequence>MAVVEVPQTLEYRGGQLNASPVLEVENFTNWKKRFMCYILDDQINSVINCLTTKSIWDDLILYHEAPSDVKESRVMDLKLCYNTFKFKEGETLTQTFTRYKALMNELDFQDSPDDEEDTRSSYEYLNDLEEEYQARALLAKSKRFFKRGTQRFSSAKATDQTECHKCGKKGHFARDCWSKALVPSYQSPFQPKPLNSSQHKPELRHTMEFEAKYNKVKAKLAILSSSASASKAVIVKNKGLIAESYEWDEKEVSSYDNEMVEVKVLMALAEENDDVSKEGARNGEWVKISMRKCDISKPIWYLDSGCARHMTGVKSYLHKYKEKPGPKVVFVDDSTCVTEGYGSIKCNGIFDEKRGTIFKSNKEIVMIAPRVRDVYVLDMTSSAQESCFFAKAYENLNCFGIKDLLI</sequence>
<dbReference type="Pfam" id="PF00098">
    <property type="entry name" value="zf-CCHC"/>
    <property type="match status" value="1"/>
</dbReference>
<comment type="caution">
    <text evidence="3">The sequence shown here is derived from an EMBL/GenBank/DDBJ whole genome shotgun (WGS) entry which is preliminary data.</text>
</comment>
<evidence type="ECO:0000256" key="1">
    <source>
        <dbReference type="PROSITE-ProRule" id="PRU00047"/>
    </source>
</evidence>
<evidence type="ECO:0000259" key="2">
    <source>
        <dbReference type="PROSITE" id="PS50158"/>
    </source>
</evidence>
<reference evidence="3" key="2">
    <citation type="submission" date="2022-01" db="EMBL/GenBank/DDBJ databases">
        <authorList>
            <person name="Yamashiro T."/>
            <person name="Shiraishi A."/>
            <person name="Satake H."/>
            <person name="Nakayama K."/>
        </authorList>
    </citation>
    <scope>NUCLEOTIDE SEQUENCE</scope>
</reference>
<dbReference type="EMBL" id="BQNB010021736">
    <property type="protein sequence ID" value="GJU09532.1"/>
    <property type="molecule type" value="Genomic_DNA"/>
</dbReference>
<keyword evidence="1" id="KW-0863">Zinc-finger</keyword>
<proteinExistence type="predicted"/>
<organism evidence="3 4">
    <name type="scientific">Tanacetum coccineum</name>
    <dbReference type="NCBI Taxonomy" id="301880"/>
    <lineage>
        <taxon>Eukaryota</taxon>
        <taxon>Viridiplantae</taxon>
        <taxon>Streptophyta</taxon>
        <taxon>Embryophyta</taxon>
        <taxon>Tracheophyta</taxon>
        <taxon>Spermatophyta</taxon>
        <taxon>Magnoliopsida</taxon>
        <taxon>eudicotyledons</taxon>
        <taxon>Gunneridae</taxon>
        <taxon>Pentapetalae</taxon>
        <taxon>asterids</taxon>
        <taxon>campanulids</taxon>
        <taxon>Asterales</taxon>
        <taxon>Asteraceae</taxon>
        <taxon>Asteroideae</taxon>
        <taxon>Anthemideae</taxon>
        <taxon>Anthemidinae</taxon>
        <taxon>Tanacetum</taxon>
    </lineage>
</organism>